<organism evidence="1 2">
    <name type="scientific">Euplotes crassus</name>
    <dbReference type="NCBI Taxonomy" id="5936"/>
    <lineage>
        <taxon>Eukaryota</taxon>
        <taxon>Sar</taxon>
        <taxon>Alveolata</taxon>
        <taxon>Ciliophora</taxon>
        <taxon>Intramacronucleata</taxon>
        <taxon>Spirotrichea</taxon>
        <taxon>Hypotrichia</taxon>
        <taxon>Euplotida</taxon>
        <taxon>Euplotidae</taxon>
        <taxon>Moneuplotes</taxon>
    </lineage>
</organism>
<keyword evidence="2" id="KW-1185">Reference proteome</keyword>
<sequence length="324" mass="38442">MGLEIHYLSENFEECNYHKSTINLDISKIRIQILKYYFIHFLFEYFHIKEKSLLSTIYYQYGLSNFNDLGQNIDSSRNLSLKDSPMQHQNLISKQKMIEKAHQRMRSLVRYDYSFMDFLFSILNNIPCLFVCCCRSKNRLHLKKRNSLYNKGGDKFIKEFDAVRYAKSMREVQTLLKSMIDDKERFIIPYQKCNSIAMHSESDSGNEDDNYAKVPKMFAKSKIKELHRAEVDEFMEEYSKENWSDRDYRLVNGVIASTNIADADLAKVVPQTRENRKHEHQEIEFEDINPNIEFEESKIMPPEFHVGKKIKPPLTKDLSFPEMD</sequence>
<evidence type="ECO:0000313" key="2">
    <source>
        <dbReference type="Proteomes" id="UP001295684"/>
    </source>
</evidence>
<evidence type="ECO:0000313" key="1">
    <source>
        <dbReference type="EMBL" id="CAI2377166.1"/>
    </source>
</evidence>
<dbReference type="AlphaFoldDB" id="A0AAD2D202"/>
<accession>A0AAD2D202</accession>
<gene>
    <name evidence="1" type="ORF">ECRASSUSDP1_LOCUS18549</name>
</gene>
<proteinExistence type="predicted"/>
<protein>
    <submittedName>
        <fullName evidence="1">Uncharacterized protein</fullName>
    </submittedName>
</protein>
<name>A0AAD2D202_EUPCR</name>
<comment type="caution">
    <text evidence="1">The sequence shown here is derived from an EMBL/GenBank/DDBJ whole genome shotgun (WGS) entry which is preliminary data.</text>
</comment>
<dbReference type="Proteomes" id="UP001295684">
    <property type="component" value="Unassembled WGS sequence"/>
</dbReference>
<reference evidence="1" key="1">
    <citation type="submission" date="2023-07" db="EMBL/GenBank/DDBJ databases">
        <authorList>
            <consortium name="AG Swart"/>
            <person name="Singh M."/>
            <person name="Singh A."/>
            <person name="Seah K."/>
            <person name="Emmerich C."/>
        </authorList>
    </citation>
    <scope>NUCLEOTIDE SEQUENCE</scope>
    <source>
        <strain evidence="1">DP1</strain>
    </source>
</reference>
<dbReference type="EMBL" id="CAMPGE010018780">
    <property type="protein sequence ID" value="CAI2377166.1"/>
    <property type="molecule type" value="Genomic_DNA"/>
</dbReference>